<proteinExistence type="predicted"/>
<accession>A0A420HZJ5</accession>
<dbReference type="EMBL" id="MCFK01003022">
    <property type="protein sequence ID" value="RKF62842.1"/>
    <property type="molecule type" value="Genomic_DNA"/>
</dbReference>
<organism evidence="2 3">
    <name type="scientific">Erysiphe neolycopersici</name>
    <dbReference type="NCBI Taxonomy" id="212602"/>
    <lineage>
        <taxon>Eukaryota</taxon>
        <taxon>Fungi</taxon>
        <taxon>Dikarya</taxon>
        <taxon>Ascomycota</taxon>
        <taxon>Pezizomycotina</taxon>
        <taxon>Leotiomycetes</taxon>
        <taxon>Erysiphales</taxon>
        <taxon>Erysiphaceae</taxon>
        <taxon>Erysiphe</taxon>
    </lineage>
</organism>
<sequence>MPLAYLCLNFLGHILAYWDCDKILEILVNCQYYEMTLLVRPKRSKNLVL</sequence>
<evidence type="ECO:0000313" key="2">
    <source>
        <dbReference type="EMBL" id="RKF62842.1"/>
    </source>
</evidence>
<evidence type="ECO:0000313" key="3">
    <source>
        <dbReference type="Proteomes" id="UP000286134"/>
    </source>
</evidence>
<keyword evidence="3" id="KW-1185">Reference proteome</keyword>
<reference evidence="2 3" key="1">
    <citation type="journal article" date="2018" name="BMC Genomics">
        <title>Comparative genome analyses reveal sequence features reflecting distinct modes of host-adaptation between dicot and monocot powdery mildew.</title>
        <authorList>
            <person name="Wu Y."/>
            <person name="Ma X."/>
            <person name="Pan Z."/>
            <person name="Kale S.D."/>
            <person name="Song Y."/>
            <person name="King H."/>
            <person name="Zhang Q."/>
            <person name="Presley C."/>
            <person name="Deng X."/>
            <person name="Wei C.I."/>
            <person name="Xiao S."/>
        </authorList>
    </citation>
    <scope>NUCLEOTIDE SEQUENCE [LARGE SCALE GENOMIC DNA]</scope>
    <source>
        <strain evidence="2">UMSG2</strain>
    </source>
</reference>
<feature type="signal peptide" evidence="1">
    <location>
        <begin position="1"/>
        <end position="16"/>
    </location>
</feature>
<dbReference type="AlphaFoldDB" id="A0A420HZJ5"/>
<protein>
    <submittedName>
        <fullName evidence="2">Uncharacterized protein</fullName>
    </submittedName>
</protein>
<keyword evidence="1" id="KW-0732">Signal</keyword>
<comment type="caution">
    <text evidence="2">The sequence shown here is derived from an EMBL/GenBank/DDBJ whole genome shotgun (WGS) entry which is preliminary data.</text>
</comment>
<gene>
    <name evidence="2" type="ORF">OnM2_c2562o11</name>
</gene>
<name>A0A420HZJ5_9PEZI</name>
<dbReference type="Proteomes" id="UP000286134">
    <property type="component" value="Unassembled WGS sequence"/>
</dbReference>
<evidence type="ECO:0000256" key="1">
    <source>
        <dbReference type="SAM" id="SignalP"/>
    </source>
</evidence>
<feature type="chain" id="PRO_5019083395" evidence="1">
    <location>
        <begin position="17"/>
        <end position="49"/>
    </location>
</feature>